<reference evidence="2" key="1">
    <citation type="journal article" date="2015" name="Nat. Genet.">
        <title>The genome and transcriptome of the zoonotic hookworm Ancylostoma ceylanicum identify infection-specific gene families.</title>
        <authorList>
            <person name="Schwarz E.M."/>
            <person name="Hu Y."/>
            <person name="Antoshechkin I."/>
            <person name="Miller M.M."/>
            <person name="Sternberg P.W."/>
            <person name="Aroian R.V."/>
        </authorList>
    </citation>
    <scope>NUCLEOTIDE SEQUENCE</scope>
    <source>
        <strain evidence="2">HY135</strain>
    </source>
</reference>
<comment type="caution">
    <text evidence="1">The sequence shown here is derived from an EMBL/GenBank/DDBJ whole genome shotgun (WGS) entry which is preliminary data.</text>
</comment>
<gene>
    <name evidence="1" type="primary">Acey_s0099.g3214</name>
    <name evidence="1" type="ORF">Y032_0099g3214</name>
</gene>
<dbReference type="EMBL" id="JARK01001435">
    <property type="protein sequence ID" value="EYC02628.1"/>
    <property type="molecule type" value="Genomic_DNA"/>
</dbReference>
<dbReference type="AlphaFoldDB" id="A0A016TJ95"/>
<keyword evidence="2" id="KW-1185">Reference proteome</keyword>
<proteinExistence type="predicted"/>
<name>A0A016TJ95_9BILA</name>
<evidence type="ECO:0000313" key="1">
    <source>
        <dbReference type="EMBL" id="EYC02628.1"/>
    </source>
</evidence>
<evidence type="ECO:0000313" key="2">
    <source>
        <dbReference type="Proteomes" id="UP000024635"/>
    </source>
</evidence>
<organism evidence="1 2">
    <name type="scientific">Ancylostoma ceylanicum</name>
    <dbReference type="NCBI Taxonomy" id="53326"/>
    <lineage>
        <taxon>Eukaryota</taxon>
        <taxon>Metazoa</taxon>
        <taxon>Ecdysozoa</taxon>
        <taxon>Nematoda</taxon>
        <taxon>Chromadorea</taxon>
        <taxon>Rhabditida</taxon>
        <taxon>Rhabditina</taxon>
        <taxon>Rhabditomorpha</taxon>
        <taxon>Strongyloidea</taxon>
        <taxon>Ancylostomatidae</taxon>
        <taxon>Ancylostomatinae</taxon>
        <taxon>Ancylostoma</taxon>
    </lineage>
</organism>
<protein>
    <submittedName>
        <fullName evidence="1">Uncharacterized protein</fullName>
    </submittedName>
</protein>
<sequence>MKMEHLNMPVCPKDLIHDILDISKSGLYVPDFNILRFDLSPITYRVLNLLNRSYNVRCFWKSNASAMLIK</sequence>
<accession>A0A016TJ95</accession>
<dbReference type="Proteomes" id="UP000024635">
    <property type="component" value="Unassembled WGS sequence"/>
</dbReference>